<feature type="domain" description="DUF4340" evidence="2">
    <location>
        <begin position="71"/>
        <end position="263"/>
    </location>
</feature>
<name>A0A1V1P874_9BACT</name>
<comment type="caution">
    <text evidence="3">The sequence shown here is derived from an EMBL/GenBank/DDBJ whole genome shotgun (WGS) entry which is preliminary data.</text>
</comment>
<gene>
    <name evidence="3" type="ORF">OMM_02849</name>
</gene>
<accession>A0A1V1P874</accession>
<feature type="compositionally biased region" description="Basic and acidic residues" evidence="1">
    <location>
        <begin position="309"/>
        <end position="318"/>
    </location>
</feature>
<proteinExistence type="predicted"/>
<dbReference type="EMBL" id="ATBP01000341">
    <property type="protein sequence ID" value="ETR70956.1"/>
    <property type="molecule type" value="Genomic_DNA"/>
</dbReference>
<organism evidence="3 4">
    <name type="scientific">Candidatus Magnetoglobus multicellularis str. Araruama</name>
    <dbReference type="NCBI Taxonomy" id="890399"/>
    <lineage>
        <taxon>Bacteria</taxon>
        <taxon>Pseudomonadati</taxon>
        <taxon>Thermodesulfobacteriota</taxon>
        <taxon>Desulfobacteria</taxon>
        <taxon>Desulfobacterales</taxon>
        <taxon>Desulfobacteraceae</taxon>
        <taxon>Candidatus Magnetoglobus</taxon>
    </lineage>
</organism>
<dbReference type="AlphaFoldDB" id="A0A1V1P874"/>
<feature type="region of interest" description="Disordered" evidence="1">
    <location>
        <begin position="307"/>
        <end position="358"/>
    </location>
</feature>
<feature type="compositionally biased region" description="Acidic residues" evidence="1">
    <location>
        <begin position="330"/>
        <end position="339"/>
    </location>
</feature>
<dbReference type="Pfam" id="PF14238">
    <property type="entry name" value="DUF4340"/>
    <property type="match status" value="1"/>
</dbReference>
<dbReference type="Proteomes" id="UP000189670">
    <property type="component" value="Unassembled WGS sequence"/>
</dbReference>
<protein>
    <recommendedName>
        <fullName evidence="2">DUF4340 domain-containing protein</fullName>
    </recommendedName>
</protein>
<evidence type="ECO:0000259" key="2">
    <source>
        <dbReference type="Pfam" id="PF14238"/>
    </source>
</evidence>
<dbReference type="InterPro" id="IPR025641">
    <property type="entry name" value="DUF4340"/>
</dbReference>
<reference evidence="4" key="1">
    <citation type="submission" date="2012-11" db="EMBL/GenBank/DDBJ databases">
        <authorList>
            <person name="Lucero-Rivera Y.E."/>
            <person name="Tovar-Ramirez D."/>
        </authorList>
    </citation>
    <scope>NUCLEOTIDE SEQUENCE [LARGE SCALE GENOMIC DNA]</scope>
    <source>
        <strain evidence="4">Araruama</strain>
    </source>
</reference>
<evidence type="ECO:0000313" key="3">
    <source>
        <dbReference type="EMBL" id="ETR70956.1"/>
    </source>
</evidence>
<sequence length="400" mass="45873">MKPKTMLFLVIILGIFVGVSLLMQQLKKPSVSQKSRLGGELLEAFPVNDITHVTIQSDEGTVQLGKVDDKWVVKSRYNYPVDFKKLIDFVKKWKEAKIGRSFKASEASLARMQLIPPDNADAQEDQKGVRVTFKKDDDSVIANIITGKVRENEQRASGGQYVRVGDTETVFLTDKNFKYMTKDSKGWLDKELLDIKDEDIQKIVYTDFEGKKVYTIQREKKGEDARLINVPEGRTPKKSEVNSTLRALSSLRIEDVENPSEKQTDKTTIDKMVFYLFNGKVITIYPEKKFKNNEDVHCLRVEVAFQKPPEPEKPKEEEPPVATDDVTPIPEEDAESEADDDKKEEKSPEELAYEAETQNKEMSGWTYILAKWKYENFISNIEELLEEKKDEAEQPAETKE</sequence>
<evidence type="ECO:0000256" key="1">
    <source>
        <dbReference type="SAM" id="MobiDB-lite"/>
    </source>
</evidence>
<evidence type="ECO:0000313" key="4">
    <source>
        <dbReference type="Proteomes" id="UP000189670"/>
    </source>
</evidence>
<feature type="compositionally biased region" description="Basic and acidic residues" evidence="1">
    <location>
        <begin position="340"/>
        <end position="349"/>
    </location>
</feature>